<dbReference type="GO" id="GO:0006508">
    <property type="term" value="P:proteolysis"/>
    <property type="evidence" value="ECO:0007669"/>
    <property type="project" value="UniProtKB-KW"/>
</dbReference>
<sequence>ASSGASVKFQNPDPFYTLSSPADAEKAIAVGAYTTRKDWTNYQGSVYHYINPEETVDTMTSFSSRGPRVDSGAPQKPNIVAPGSAIISVRDQDVYLWQGGANAYFIDNDGLNLDGSGPADYYVMHGTSMACPIAAGATALLLEAKPELTGHPADVRNLLQSTATSVVANDNIDGYGLLDIQAAITASASDLEVDWLFMVYLDADNNLESAGIDDLNEMEVAGSTDRVKIVVQMDRAERDWDDDTTNGNWT</sequence>
<dbReference type="PROSITE" id="PS51892">
    <property type="entry name" value="SUBTILASE"/>
    <property type="match status" value="1"/>
</dbReference>
<dbReference type="InterPro" id="IPR050131">
    <property type="entry name" value="Peptidase_S8_subtilisin-like"/>
</dbReference>
<dbReference type="PANTHER" id="PTHR43806">
    <property type="entry name" value="PEPTIDASE S8"/>
    <property type="match status" value="1"/>
</dbReference>
<dbReference type="Gene3D" id="3.40.50.200">
    <property type="entry name" value="Peptidase S8/S53 domain"/>
    <property type="match status" value="1"/>
</dbReference>
<keyword evidence="4" id="KW-0720">Serine protease</keyword>
<dbReference type="InterPro" id="IPR000209">
    <property type="entry name" value="Peptidase_S8/S53_dom"/>
</dbReference>
<dbReference type="PANTHER" id="PTHR43806:SF11">
    <property type="entry name" value="CEREVISIN-RELATED"/>
    <property type="match status" value="1"/>
</dbReference>
<dbReference type="Pfam" id="PF00082">
    <property type="entry name" value="Peptidase_S8"/>
    <property type="match status" value="1"/>
</dbReference>
<feature type="non-terminal residue" evidence="6">
    <location>
        <position position="250"/>
    </location>
</feature>
<comment type="caution">
    <text evidence="6">The sequence shown here is derived from an EMBL/GenBank/DDBJ whole genome shotgun (WGS) entry which is preliminary data.</text>
</comment>
<evidence type="ECO:0000256" key="2">
    <source>
        <dbReference type="ARBA" id="ARBA00022670"/>
    </source>
</evidence>
<gene>
    <name evidence="6" type="ORF">S12H4_48406</name>
</gene>
<evidence type="ECO:0000259" key="5">
    <source>
        <dbReference type="Pfam" id="PF00082"/>
    </source>
</evidence>
<evidence type="ECO:0000256" key="4">
    <source>
        <dbReference type="ARBA" id="ARBA00022825"/>
    </source>
</evidence>
<organism evidence="6">
    <name type="scientific">marine sediment metagenome</name>
    <dbReference type="NCBI Taxonomy" id="412755"/>
    <lineage>
        <taxon>unclassified sequences</taxon>
        <taxon>metagenomes</taxon>
        <taxon>ecological metagenomes</taxon>
    </lineage>
</organism>
<evidence type="ECO:0000256" key="3">
    <source>
        <dbReference type="ARBA" id="ARBA00022801"/>
    </source>
</evidence>
<keyword evidence="2" id="KW-0645">Protease</keyword>
<dbReference type="EMBL" id="BARW01030251">
    <property type="protein sequence ID" value="GAJ04099.1"/>
    <property type="molecule type" value="Genomic_DNA"/>
</dbReference>
<dbReference type="GO" id="GO:0004252">
    <property type="term" value="F:serine-type endopeptidase activity"/>
    <property type="evidence" value="ECO:0007669"/>
    <property type="project" value="InterPro"/>
</dbReference>
<dbReference type="InterPro" id="IPR023828">
    <property type="entry name" value="Peptidase_S8_Ser-AS"/>
</dbReference>
<dbReference type="AlphaFoldDB" id="X1TFQ8"/>
<feature type="domain" description="Peptidase S8/S53" evidence="5">
    <location>
        <begin position="15"/>
        <end position="176"/>
    </location>
</feature>
<feature type="non-terminal residue" evidence="6">
    <location>
        <position position="1"/>
    </location>
</feature>
<keyword evidence="3" id="KW-0378">Hydrolase</keyword>
<evidence type="ECO:0000256" key="1">
    <source>
        <dbReference type="ARBA" id="ARBA00011073"/>
    </source>
</evidence>
<dbReference type="PROSITE" id="PS00138">
    <property type="entry name" value="SUBTILASE_SER"/>
    <property type="match status" value="1"/>
</dbReference>
<name>X1TFQ8_9ZZZZ</name>
<evidence type="ECO:0000313" key="6">
    <source>
        <dbReference type="EMBL" id="GAJ04099.1"/>
    </source>
</evidence>
<dbReference type="InterPro" id="IPR036852">
    <property type="entry name" value="Peptidase_S8/S53_dom_sf"/>
</dbReference>
<accession>X1TFQ8</accession>
<reference evidence="6" key="1">
    <citation type="journal article" date="2014" name="Front. Microbiol.">
        <title>High frequency of phylogenetically diverse reductive dehalogenase-homologous genes in deep subseafloor sedimentary metagenomes.</title>
        <authorList>
            <person name="Kawai M."/>
            <person name="Futagami T."/>
            <person name="Toyoda A."/>
            <person name="Takaki Y."/>
            <person name="Nishi S."/>
            <person name="Hori S."/>
            <person name="Arai W."/>
            <person name="Tsubouchi T."/>
            <person name="Morono Y."/>
            <person name="Uchiyama I."/>
            <person name="Ito T."/>
            <person name="Fujiyama A."/>
            <person name="Inagaki F."/>
            <person name="Takami H."/>
        </authorList>
    </citation>
    <scope>NUCLEOTIDE SEQUENCE</scope>
    <source>
        <strain evidence="6">Expedition CK06-06</strain>
    </source>
</reference>
<protein>
    <recommendedName>
        <fullName evidence="5">Peptidase S8/S53 domain-containing protein</fullName>
    </recommendedName>
</protein>
<comment type="similarity">
    <text evidence="1">Belongs to the peptidase S8 family.</text>
</comment>
<proteinExistence type="inferred from homology"/>
<dbReference type="SUPFAM" id="SSF52743">
    <property type="entry name" value="Subtilisin-like"/>
    <property type="match status" value="1"/>
</dbReference>
<dbReference type="Gene3D" id="3.40.50.11970">
    <property type="match status" value="1"/>
</dbReference>